<dbReference type="Proteomes" id="UP000004030">
    <property type="component" value="Unassembled WGS sequence"/>
</dbReference>
<dbReference type="PANTHER" id="PTHR39431:SF1">
    <property type="entry name" value="FRPA_C-RELATED PROTEIN"/>
    <property type="match status" value="1"/>
</dbReference>
<dbReference type="Pfam" id="PF17963">
    <property type="entry name" value="Big_9"/>
    <property type="match status" value="1"/>
</dbReference>
<dbReference type="InterPro" id="IPR010221">
    <property type="entry name" value="VCBS_dom"/>
</dbReference>
<dbReference type="EMBL" id="AGFM01000065">
    <property type="protein sequence ID" value="EHJ58686.1"/>
    <property type="molecule type" value="Genomic_DNA"/>
</dbReference>
<feature type="compositionally biased region" description="Gly residues" evidence="1">
    <location>
        <begin position="1108"/>
        <end position="1118"/>
    </location>
</feature>
<dbReference type="NCBIfam" id="TIGR01965">
    <property type="entry name" value="VCBS_repeat"/>
    <property type="match status" value="2"/>
</dbReference>
<dbReference type="PATRIC" id="fig|1088721.3.peg.4186"/>
<feature type="region of interest" description="Disordered" evidence="1">
    <location>
        <begin position="1098"/>
        <end position="1126"/>
    </location>
</feature>
<dbReference type="eggNOG" id="COG2931">
    <property type="taxonomic scope" value="Bacteria"/>
</dbReference>
<reference evidence="2 3" key="1">
    <citation type="journal article" date="2012" name="J. Bacteriol.">
        <title>Genome sequence of benzo(a)pyrene-degrading bacterium Novosphingobium pentaromativorans US6-1.</title>
        <authorList>
            <person name="Luo Y.R."/>
            <person name="Kang S.G."/>
            <person name="Kim S.J."/>
            <person name="Kim M.R."/>
            <person name="Li N."/>
            <person name="Lee J.H."/>
            <person name="Kwon K.K."/>
        </authorList>
    </citation>
    <scope>NUCLEOTIDE SEQUENCE [LARGE SCALE GENOMIC DNA]</scope>
    <source>
        <strain evidence="2 3">US6-1</strain>
    </source>
</reference>
<keyword evidence="3" id="KW-1185">Reference proteome</keyword>
<evidence type="ECO:0000313" key="3">
    <source>
        <dbReference type="Proteomes" id="UP000004030"/>
    </source>
</evidence>
<dbReference type="InterPro" id="IPR018247">
    <property type="entry name" value="EF_Hand_1_Ca_BS"/>
</dbReference>
<dbReference type="STRING" id="1088721.JI59_03210"/>
<dbReference type="AlphaFoldDB" id="G6EIS7"/>
<dbReference type="PANTHER" id="PTHR39431">
    <property type="entry name" value="FRPA/C-RELATED PROTEIN"/>
    <property type="match status" value="1"/>
</dbReference>
<evidence type="ECO:0000256" key="1">
    <source>
        <dbReference type="SAM" id="MobiDB-lite"/>
    </source>
</evidence>
<proteinExistence type="predicted"/>
<accession>G6EIS7</accession>
<dbReference type="PROSITE" id="PS00018">
    <property type="entry name" value="EF_HAND_1"/>
    <property type="match status" value="1"/>
</dbReference>
<feature type="region of interest" description="Disordered" evidence="1">
    <location>
        <begin position="1013"/>
        <end position="1045"/>
    </location>
</feature>
<comment type="caution">
    <text evidence="2">The sequence shown here is derived from an EMBL/GenBank/DDBJ whole genome shotgun (WGS) entry which is preliminary data.</text>
</comment>
<protein>
    <submittedName>
        <fullName evidence="2">Structural toxin protein RtxA</fullName>
    </submittedName>
</protein>
<gene>
    <name evidence="2" type="primary">rtxA</name>
    <name evidence="2" type="ORF">NSU_4248</name>
</gene>
<sequence length="1213" mass="120742">MPPAGATDSFVYTITDGDGDTSTTTLTISLTDSGLAASNEDASVDEAALGIGSNPSSTAETVSGSLTDNASGGAGGYTYALVGSATGSHGTITIDPSGSWSYTLTSPVDGATLDNGVTTENNLESFTYQVTDANGNTTTSTITIDVIDDVPTARADTDSVVEGASTDGNVLSGTGTTSGLVDVLGADGAAPGGAVTGVATGTDTSAPVTGNLGGAGIAGTYGTLILNADGSYTYNSTANSISGNATDSFVYTITDGDGDTSTTTLTISLTDVSLVGDDESVTVYEKALDTAQTGADVAAGSITGSMPSDPGETASGAVSVTGATGYSIAGGSVSGNETTVVGTYGTLVLNNSTGAFTYTLTSPVTTTPSANDGVTTALGAESFTYTASDANGNTTTGTISIDVVDDTPYAVVPEAIQVTNGAAPVSAPADLDADMSVIDNYGADGAGTVRFAPSLDGADSGLTHNFVSITYTLVSDTVLEAYAGADKIFTVTLDPTTATYTVDMDGTIDSIQTIDFNAGGYNFVGGNNSWSGFIPVGETVGSPIDNNSQDLLLTPSINNADDGTINSTANTGGIGGGASVGSNETFRVDFVTDLRGDPKDGAGDYDTDTNRDHMFDGHYTVNGAVALFKSTNGSTVNIAAFDDPDGNTAVGDGDKDSITGISIVWRGTQYVDGSGDPIIIPTITATNYTVNGHVFTVTLLGDGSVNVAGVEGDPGSSQVGTQIAVFTGDGFNSVEYTWAGGDTFQIGDFGASTLTNDPVNFTIPVEVVDGDGDVSAQSNLSITAVTTTPPVALDLDGDGVEFVGLDAGVTHDYGSGLVQTAWLSADDGLLAHDTGHGLDIVFTDDAAGAETDLEGLRLAYDSNGDGKLTAADESYSEFGVWQDANSNGVVDAGEFKTLAQMGITSIELTAEGPGSSQADGDAIVHATGEYTMKGATYALADVSFATASVESQTAARTAEMAAITAAAAGFMMSGAAHAMPLSPIAIEAIAAAMQTFETHLPEVTVAVPEHAPATPPVTFLQDGQQAHQDSEPESHPSQHAAEQGAGHGLGDVVQHQDVSVQPLGSGEEGHVQASAAPALFGGADSGLMQALLLAAQGEQAGGSKDQGNGTGAGQGSGHGGEHGSGNLPAVQEAIAESAGHHAVDSLIDHFAGHQGAHGAPAIAETMGADGLDHVLGAMLAGGGLDGLHAAGLAGGFEMAAMAAAMEAHSTTVA</sequence>
<evidence type="ECO:0000313" key="2">
    <source>
        <dbReference type="EMBL" id="EHJ58686.1"/>
    </source>
</evidence>
<dbReference type="eggNOG" id="COG2304">
    <property type="taxonomic scope" value="Bacteria"/>
</dbReference>
<name>G6EIS7_9SPHN</name>
<dbReference type="KEGG" id="npn:JI59_03210"/>
<organism evidence="2 3">
    <name type="scientific">Novosphingobium pentaromativorans US6-1</name>
    <dbReference type="NCBI Taxonomy" id="1088721"/>
    <lineage>
        <taxon>Bacteria</taxon>
        <taxon>Pseudomonadati</taxon>
        <taxon>Pseudomonadota</taxon>
        <taxon>Alphaproteobacteria</taxon>
        <taxon>Sphingomonadales</taxon>
        <taxon>Sphingomonadaceae</taxon>
        <taxon>Novosphingobium</taxon>
    </lineage>
</organism>